<dbReference type="InterPro" id="IPR010482">
    <property type="entry name" value="TECPR1-like_DysF"/>
</dbReference>
<evidence type="ECO:0000256" key="1">
    <source>
        <dbReference type="ARBA" id="ARBA00004141"/>
    </source>
</evidence>
<feature type="compositionally biased region" description="Polar residues" evidence="5">
    <location>
        <begin position="307"/>
        <end position="325"/>
    </location>
</feature>
<feature type="transmembrane region" description="Helical" evidence="6">
    <location>
        <begin position="149"/>
        <end position="174"/>
    </location>
</feature>
<evidence type="ECO:0000256" key="4">
    <source>
        <dbReference type="ARBA" id="ARBA00023136"/>
    </source>
</evidence>
<feature type="transmembrane region" description="Helical" evidence="6">
    <location>
        <begin position="382"/>
        <end position="398"/>
    </location>
</feature>
<dbReference type="InterPro" id="IPR052816">
    <property type="entry name" value="Peroxisomal_Membrane_PEX28-32"/>
</dbReference>
<keyword evidence="9" id="KW-1185">Reference proteome</keyword>
<evidence type="ECO:0000256" key="2">
    <source>
        <dbReference type="ARBA" id="ARBA00022692"/>
    </source>
</evidence>
<sequence length="654" mass="75244">MSDNIFSSKSKQVVQSLYDYGSRLDKSSKRAMVAEFSASLVGVGLDKLEKMDQYKKLGDFDYENTKSHFSDKLIDKLIQNAVPSNEKDALTSKLQNEYRSSKPSLSIRLLIRNFKTLSSKLDLLFKIQYGIVKIVSWKDPCLTLSFLVLYTWGCIYLYLFLIYPFIFIIGYSLLPNYLYRHPVNINLVEMKERGGSIFGFLKEDEEWKAEMEEIRKEREAFFHESESRRDSDEFSIDSLLGDSSIADFDKEILKNSNLSAIDLMKLFASTNKTGYSFDSDDESSSKDAAITLALAASSMRSDPGDSAPTSSSDSGVNRTQSTDDTVGNDIPEASGTRISSKINLLINMRDLQNLTTDIIKLIENIEILVQEYTSFKDEKKSTLFFFQLILVVISIMLFGPFIPWRVIFIVSVWVLFLYIHPKRLEYIATIKEQQRDLRGFPPSLDDLDDSDSPPSLPSRVVPPPVPPRRNVPAIRPPSVRNQMDSHMSIRHLKLGKVTTQEALDNAQVKRKSEMFIDNLIVVDEEPEIKTVEIYEIEQRGLTPHQFIPFLFSNSIYDKSSVSRNLNRKPKGVPMIHLVKAPISWKFKDDSDWEIDTNPKEWCSNKVIDKYISFRSDSDQEGWVYDADDDETQFRRRRYTRVCLRYSKPARKFVK</sequence>
<evidence type="ECO:0000256" key="6">
    <source>
        <dbReference type="SAM" id="Phobius"/>
    </source>
</evidence>
<dbReference type="PANTHER" id="PTHR28304">
    <property type="entry name" value="PEROXISOMAL MEMBRANE PROTEIN PEX29"/>
    <property type="match status" value="1"/>
</dbReference>
<feature type="region of interest" description="Disordered" evidence="5">
    <location>
        <begin position="441"/>
        <end position="477"/>
    </location>
</feature>
<reference evidence="8" key="1">
    <citation type="submission" date="2023-04" db="EMBL/GenBank/DDBJ databases">
        <title>Candida boidinii NBRC 10035.</title>
        <authorList>
            <person name="Ichikawa N."/>
            <person name="Sato H."/>
            <person name="Tonouchi N."/>
        </authorList>
    </citation>
    <scope>NUCLEOTIDE SEQUENCE</scope>
    <source>
        <strain evidence="8">NBRC 10035</strain>
    </source>
</reference>
<feature type="domain" description="TECPR1-like DysF" evidence="7">
    <location>
        <begin position="105"/>
        <end position="640"/>
    </location>
</feature>
<dbReference type="Pfam" id="PF06398">
    <property type="entry name" value="Pex24p"/>
    <property type="match status" value="1"/>
</dbReference>
<dbReference type="PANTHER" id="PTHR28304:SF1">
    <property type="entry name" value="PEROXISOMAL MEMBRANE PROTEIN PEX28"/>
    <property type="match status" value="1"/>
</dbReference>
<proteinExistence type="predicted"/>
<dbReference type="GO" id="GO:0007031">
    <property type="term" value="P:peroxisome organization"/>
    <property type="evidence" value="ECO:0007669"/>
    <property type="project" value="TreeGrafter"/>
</dbReference>
<evidence type="ECO:0000313" key="9">
    <source>
        <dbReference type="Proteomes" id="UP001165120"/>
    </source>
</evidence>
<name>A0A9W6WIC0_CANBO</name>
<feature type="compositionally biased region" description="Pro residues" evidence="5">
    <location>
        <begin position="454"/>
        <end position="469"/>
    </location>
</feature>
<dbReference type="AlphaFoldDB" id="A0A9W6WIC0"/>
<comment type="caution">
    <text evidence="8">The sequence shown here is derived from an EMBL/GenBank/DDBJ whole genome shotgun (WGS) entry which is preliminary data.</text>
</comment>
<gene>
    <name evidence="8" type="ORF">Cboi02_000393500</name>
</gene>
<evidence type="ECO:0000256" key="5">
    <source>
        <dbReference type="SAM" id="MobiDB-lite"/>
    </source>
</evidence>
<keyword evidence="3 6" id="KW-1133">Transmembrane helix</keyword>
<evidence type="ECO:0000259" key="7">
    <source>
        <dbReference type="Pfam" id="PF06398"/>
    </source>
</evidence>
<protein>
    <submittedName>
        <fullName evidence="8">Unnamed protein product</fullName>
    </submittedName>
</protein>
<organism evidence="8 9">
    <name type="scientific">Candida boidinii</name>
    <name type="common">Yeast</name>
    <dbReference type="NCBI Taxonomy" id="5477"/>
    <lineage>
        <taxon>Eukaryota</taxon>
        <taxon>Fungi</taxon>
        <taxon>Dikarya</taxon>
        <taxon>Ascomycota</taxon>
        <taxon>Saccharomycotina</taxon>
        <taxon>Pichiomycetes</taxon>
        <taxon>Pichiales</taxon>
        <taxon>Pichiaceae</taxon>
        <taxon>Ogataea</taxon>
        <taxon>Ogataea/Candida clade</taxon>
    </lineage>
</organism>
<accession>A0A9W6WIC0</accession>
<keyword evidence="2 6" id="KW-0812">Transmembrane</keyword>
<dbReference type="GO" id="GO:0005778">
    <property type="term" value="C:peroxisomal membrane"/>
    <property type="evidence" value="ECO:0007669"/>
    <property type="project" value="UniProtKB-ARBA"/>
</dbReference>
<feature type="region of interest" description="Disordered" evidence="5">
    <location>
        <begin position="297"/>
        <end position="333"/>
    </location>
</feature>
<evidence type="ECO:0000313" key="8">
    <source>
        <dbReference type="EMBL" id="GME73175.1"/>
    </source>
</evidence>
<keyword evidence="4 6" id="KW-0472">Membrane</keyword>
<dbReference type="Proteomes" id="UP001165120">
    <property type="component" value="Unassembled WGS sequence"/>
</dbReference>
<comment type="subcellular location">
    <subcellularLocation>
        <location evidence="1">Membrane</location>
        <topology evidence="1">Multi-pass membrane protein</topology>
    </subcellularLocation>
</comment>
<evidence type="ECO:0000256" key="3">
    <source>
        <dbReference type="ARBA" id="ARBA00022989"/>
    </source>
</evidence>
<dbReference type="EMBL" id="BSXN01001467">
    <property type="protein sequence ID" value="GME73175.1"/>
    <property type="molecule type" value="Genomic_DNA"/>
</dbReference>